<dbReference type="AlphaFoldDB" id="V5EIR2"/>
<gene>
    <name evidence="4" type="ORF">PSEUBRA_SCAF9g01325</name>
</gene>
<protein>
    <submittedName>
        <fullName evidence="4">Nuclear pore membrane protein</fullName>
    </submittedName>
</protein>
<organism evidence="4 5">
    <name type="scientific">Kalmanozyma brasiliensis (strain GHG001)</name>
    <name type="common">Yeast</name>
    <name type="synonym">Pseudozyma brasiliensis</name>
    <dbReference type="NCBI Taxonomy" id="1365824"/>
    <lineage>
        <taxon>Eukaryota</taxon>
        <taxon>Fungi</taxon>
        <taxon>Dikarya</taxon>
        <taxon>Basidiomycota</taxon>
        <taxon>Ustilaginomycotina</taxon>
        <taxon>Ustilaginomycetes</taxon>
        <taxon>Ustilaginales</taxon>
        <taxon>Ustilaginaceae</taxon>
        <taxon>Kalmanozyma</taxon>
    </lineage>
</organism>
<evidence type="ECO:0000259" key="1">
    <source>
        <dbReference type="Pfam" id="PF23664"/>
    </source>
</evidence>
<dbReference type="GO" id="GO:0006606">
    <property type="term" value="P:protein import into nucleus"/>
    <property type="evidence" value="ECO:0007669"/>
    <property type="project" value="TreeGrafter"/>
</dbReference>
<dbReference type="PANTHER" id="PTHR28206">
    <property type="entry name" value="NUCLEOPORIN POM152"/>
    <property type="match status" value="1"/>
</dbReference>
<keyword evidence="5" id="KW-1185">Reference proteome</keyword>
<feature type="domain" description="Nucleoporin POM152 immunoglobulin-like" evidence="1">
    <location>
        <begin position="183"/>
        <end position="285"/>
    </location>
</feature>
<dbReference type="Pfam" id="PF23664">
    <property type="entry name" value="Ig_Pom152"/>
    <property type="match status" value="1"/>
</dbReference>
<dbReference type="STRING" id="1365824.V5EIR2"/>
<evidence type="ECO:0000313" key="4">
    <source>
        <dbReference type="EMBL" id="EST04555.1"/>
    </source>
</evidence>
<dbReference type="EMBL" id="KI545895">
    <property type="protein sequence ID" value="EST04555.1"/>
    <property type="molecule type" value="Genomic_DNA"/>
</dbReference>
<name>V5EIR2_KALBG</name>
<dbReference type="InterPro" id="IPR056541">
    <property type="entry name" value="Ig-like_POM152"/>
</dbReference>
<evidence type="ECO:0000259" key="2">
    <source>
        <dbReference type="Pfam" id="PF24312"/>
    </source>
</evidence>
<dbReference type="GO" id="GO:0017056">
    <property type="term" value="F:structural constituent of nuclear pore"/>
    <property type="evidence" value="ECO:0007669"/>
    <property type="project" value="InterPro"/>
</dbReference>
<dbReference type="GO" id="GO:0006999">
    <property type="term" value="P:nuclear pore organization"/>
    <property type="evidence" value="ECO:0007669"/>
    <property type="project" value="TreeGrafter"/>
</dbReference>
<dbReference type="Proteomes" id="UP000019377">
    <property type="component" value="Unassembled WGS sequence"/>
</dbReference>
<dbReference type="InterPro" id="IPR056543">
    <property type="entry name" value="Ig-like_POM152_9th"/>
</dbReference>
<dbReference type="HOGENOM" id="CLU_002415_0_0_1"/>
<dbReference type="GeneID" id="27422346"/>
<proteinExistence type="predicted"/>
<dbReference type="OrthoDB" id="5529162at2759"/>
<sequence>MPLSSIDLEQPGNYTYALESVTDACGNRVAVHADRHAGLSLTQKARKKIKGDGESTATYQQSVVVHTRRNVAFDSRQCRPGHPLALLRNAKGIELTMQSSPDLEQGGDWDVKISFEPDNSAAGKGLWAREAAKPTEMQLSLPAHSSRVPFTVDKPGTYRIDDITGPFCAGEVGSPWTCEVVDVPPPTADINFSSIEDRCAGPVGVKAMSVLTGNPPFQLEYEVTKEGRHPERKVRTIFDQTRDELDFRPDVDGAVTYKFVKLHDSNYRGIPLDGPSFTQVFHPLSSAEFTAPIRAHDDRAVMQSCSGKQAEADVRFSGAGPWDLTYSVRAADSVETKVVEGITQSLHTLKIDIPKSVAASGGLVTVSLVKIRDARGCEKSLATRDLNVEVRRVQPSVGFLPIKADKAGRHLEVLQGKPAKLPIRLSGQGPWHVDYSWKANESAEEVDLTASVQNVDAELLAEHPGLYKIKQIRDNHCPGLVLQGQEDFRISVRPQPHVQFANDAGESARNGSLIRAPVCRGQPDSVDIVMSGHFPVDVEYEHIAPSWSASSEPEAAAPLASAAHEVSLHGKRRKTAFTSALGSTNLELSTALPGWHTYVINSVGDAVYPPSRLQEFSTESPRRLEQMVLPLPGASFASTSSKHRKPSLCVGDGLNRLESPPTLKLQGQAPFTVSFEVAHAGSSSTSSAGSYRFTRSGIKTNEYKLDLGGKEFAFSSKGLWSVRIVQITDANKCETAPMQDSKRSGQDDKTMVIEVAETADIAPVSTREDYCIGEMVEFSLQGSPPWTVSYEFNGKSAQAAVTTAEFSRVAEKPGVLTIKSVAHQQNQCRRDVDARVSQDMVKTIHDLPNVRISEGNHFVEDLREGNQAEIIFNFKGVPPFSFTYQRTEPVDTHARPKVLETNTVSGILEKKYSIWAAVEGTWSVTWLQDRWCQVSLDFHSGAATPLGKSRLAIMNEAHSDS</sequence>
<feature type="domain" description="Nucleoporin POM152 ninth Ig-like" evidence="3">
    <location>
        <begin position="760"/>
        <end position="833"/>
    </location>
</feature>
<dbReference type="InterPro" id="IPR037701">
    <property type="entry name" value="Pom152"/>
</dbReference>
<dbReference type="Pfam" id="PF24312">
    <property type="entry name" value="Ig-like_POM152"/>
    <property type="match status" value="1"/>
</dbReference>
<dbReference type="PANTHER" id="PTHR28206:SF1">
    <property type="entry name" value="NUCLEOPORIN POM152"/>
    <property type="match status" value="1"/>
</dbReference>
<feature type="domain" description="Nucleoporin POM152 Ig-like" evidence="2">
    <location>
        <begin position="395"/>
        <end position="485"/>
    </location>
</feature>
<evidence type="ECO:0000259" key="3">
    <source>
        <dbReference type="Pfam" id="PF24527"/>
    </source>
</evidence>
<dbReference type="OMA" id="DRSNCKR"/>
<accession>V5EIR2</accession>
<dbReference type="InterPro" id="IPR056544">
    <property type="entry name" value="Ig_POM152"/>
</dbReference>
<evidence type="ECO:0000313" key="5">
    <source>
        <dbReference type="Proteomes" id="UP000019377"/>
    </source>
</evidence>
<dbReference type="Pfam" id="PF24527">
    <property type="entry name" value="Ig-like_Pom152_9"/>
    <property type="match status" value="1"/>
</dbReference>
<dbReference type="eggNOG" id="ENOG502QQ5B">
    <property type="taxonomic scope" value="Eukaryota"/>
</dbReference>
<reference evidence="5" key="1">
    <citation type="journal article" date="2013" name="Genome Announc.">
        <title>Draft genome sequence of Pseudozyma brasiliensis sp. nov. strain GHG001, a high producer of endo-1,4-xylanase isolated from an insect pest of sugarcane.</title>
        <authorList>
            <person name="Oliveira J.V.D.C."/>
            <person name="dos Santos R.A.C."/>
            <person name="Borges T.A."/>
            <person name="Riano-Pachon D.M."/>
            <person name="Goldman G.H."/>
        </authorList>
    </citation>
    <scope>NUCLEOTIDE SEQUENCE [LARGE SCALE GENOMIC DNA]</scope>
    <source>
        <strain evidence="5">GHG001</strain>
    </source>
</reference>
<dbReference type="GO" id="GO:0070762">
    <property type="term" value="C:nuclear pore transmembrane ring"/>
    <property type="evidence" value="ECO:0007669"/>
    <property type="project" value="TreeGrafter"/>
</dbReference>